<evidence type="ECO:0000256" key="4">
    <source>
        <dbReference type="ARBA" id="ARBA00022741"/>
    </source>
</evidence>
<dbReference type="PRINTS" id="PR01043">
    <property type="entry name" value="TRNASYNTHGLY"/>
</dbReference>
<evidence type="ECO:0000256" key="1">
    <source>
        <dbReference type="ARBA" id="ARBA00008226"/>
    </source>
</evidence>
<dbReference type="GO" id="GO:0005524">
    <property type="term" value="F:ATP binding"/>
    <property type="evidence" value="ECO:0007669"/>
    <property type="project" value="UniProtKB-UniRule"/>
</dbReference>
<dbReference type="Proteomes" id="UP000595224">
    <property type="component" value="Chromosome"/>
</dbReference>
<dbReference type="RefSeq" id="WP_177527530.1">
    <property type="nucleotide sequence ID" value="NZ_CBCSHE010000001.1"/>
</dbReference>
<gene>
    <name evidence="8" type="primary">glyQS</name>
    <name evidence="10" type="ORF">IWA51_08635</name>
</gene>
<dbReference type="GO" id="GO:0006426">
    <property type="term" value="P:glycyl-tRNA aminoacylation"/>
    <property type="evidence" value="ECO:0007669"/>
    <property type="project" value="UniProtKB-UniRule"/>
</dbReference>
<dbReference type="Pfam" id="PF03129">
    <property type="entry name" value="HGTP_anticodon"/>
    <property type="match status" value="1"/>
</dbReference>
<dbReference type="Pfam" id="PF00587">
    <property type="entry name" value="tRNA-synt_2b"/>
    <property type="match status" value="1"/>
</dbReference>
<evidence type="ECO:0000313" key="11">
    <source>
        <dbReference type="Proteomes" id="UP000595224"/>
    </source>
</evidence>
<keyword evidence="2 8" id="KW-0963">Cytoplasm</keyword>
<keyword evidence="7 8" id="KW-0030">Aminoacyl-tRNA synthetase</keyword>
<dbReference type="SUPFAM" id="SSF55681">
    <property type="entry name" value="Class II aaRS and biotin synthetases"/>
    <property type="match status" value="1"/>
</dbReference>
<dbReference type="EC" id="6.1.1.14" evidence="8"/>
<feature type="binding site" evidence="8">
    <location>
        <position position="104"/>
    </location>
    <ligand>
        <name>substrate</name>
    </ligand>
</feature>
<comment type="subunit">
    <text evidence="8">Homodimer.</text>
</comment>
<evidence type="ECO:0000256" key="7">
    <source>
        <dbReference type="ARBA" id="ARBA00023146"/>
    </source>
</evidence>
<dbReference type="Gene3D" id="3.30.930.10">
    <property type="entry name" value="Bira Bifunctional Protein, Domain 2"/>
    <property type="match status" value="1"/>
</dbReference>
<accession>A0A7T3RC30</accession>
<evidence type="ECO:0000256" key="5">
    <source>
        <dbReference type="ARBA" id="ARBA00022840"/>
    </source>
</evidence>
<dbReference type="InterPro" id="IPR002315">
    <property type="entry name" value="tRNA-synt_gly"/>
</dbReference>
<keyword evidence="5 8" id="KW-0067">ATP-binding</keyword>
<keyword evidence="3 8" id="KW-0436">Ligase</keyword>
<dbReference type="PROSITE" id="PS50862">
    <property type="entry name" value="AA_TRNA_LIGASE_II"/>
    <property type="match status" value="1"/>
</dbReference>
<dbReference type="InterPro" id="IPR027031">
    <property type="entry name" value="Gly-tRNA_synthase/POLG2"/>
</dbReference>
<dbReference type="CDD" id="cd00858">
    <property type="entry name" value="GlyRS_anticodon"/>
    <property type="match status" value="1"/>
</dbReference>
<reference evidence="10 11" key="1">
    <citation type="submission" date="2020-11" db="EMBL/GenBank/DDBJ databases">
        <title>Treponema Peruensis nv. sp., first commensal Treponema isolated from human feces.</title>
        <authorList>
            <person name="Belkhou C."/>
            <person name="Raes J."/>
        </authorList>
    </citation>
    <scope>NUCLEOTIDE SEQUENCE [LARGE SCALE GENOMIC DNA]</scope>
    <source>
        <strain evidence="10 11">RCC2812</strain>
    </source>
</reference>
<dbReference type="SUPFAM" id="SSF52954">
    <property type="entry name" value="Class II aaRS ABD-related"/>
    <property type="match status" value="1"/>
</dbReference>
<feature type="domain" description="Aminoacyl-transfer RNA synthetases class-II family profile" evidence="9">
    <location>
        <begin position="12"/>
        <end position="384"/>
    </location>
</feature>
<dbReference type="InterPro" id="IPR006195">
    <property type="entry name" value="aa-tRNA-synth_II"/>
</dbReference>
<dbReference type="GO" id="GO:0005737">
    <property type="term" value="C:cytoplasm"/>
    <property type="evidence" value="ECO:0007669"/>
    <property type="project" value="UniProtKB-SubCell"/>
</dbReference>
<feature type="binding site" evidence="8">
    <location>
        <position position="180"/>
    </location>
    <ligand>
        <name>substrate</name>
    </ligand>
</feature>
<dbReference type="AlphaFoldDB" id="A0A7T3RC30"/>
<feature type="binding site" evidence="8">
    <location>
        <begin position="294"/>
        <end position="295"/>
    </location>
    <ligand>
        <name>ATP</name>
        <dbReference type="ChEBI" id="CHEBI:30616"/>
    </ligand>
</feature>
<feature type="binding site" evidence="8">
    <location>
        <begin position="212"/>
        <end position="214"/>
    </location>
    <ligand>
        <name>ATP</name>
        <dbReference type="ChEBI" id="CHEBI:30616"/>
    </ligand>
</feature>
<comment type="function">
    <text evidence="8">Catalyzes the attachment of glycine to tRNA(Gly).</text>
</comment>
<dbReference type="CDD" id="cd00774">
    <property type="entry name" value="GlyRS-like_core"/>
    <property type="match status" value="1"/>
</dbReference>
<feature type="binding site" evidence="8">
    <location>
        <begin position="335"/>
        <end position="339"/>
    </location>
    <ligand>
        <name>substrate</name>
    </ligand>
</feature>
<feature type="binding site" evidence="8">
    <location>
        <begin position="339"/>
        <end position="342"/>
    </location>
    <ligand>
        <name>ATP</name>
        <dbReference type="ChEBI" id="CHEBI:30616"/>
    </ligand>
</feature>
<comment type="subcellular location">
    <subcellularLocation>
        <location evidence="8">Cytoplasm</location>
    </subcellularLocation>
</comment>
<keyword evidence="6 8" id="KW-0648">Protein biosynthesis</keyword>
<dbReference type="GO" id="GO:0004820">
    <property type="term" value="F:glycine-tRNA ligase activity"/>
    <property type="evidence" value="ECO:0007669"/>
    <property type="project" value="UniProtKB-UniRule"/>
</dbReference>
<dbReference type="GO" id="GO:1990742">
    <property type="term" value="C:microvesicle"/>
    <property type="evidence" value="ECO:0007669"/>
    <property type="project" value="UniProtKB-ARBA"/>
</dbReference>
<comment type="similarity">
    <text evidence="1 8">Belongs to the class-II aminoacyl-tRNA synthetase family.</text>
</comment>
<comment type="catalytic activity">
    <reaction evidence="8">
        <text>tRNA(Gly) + glycine + ATP = glycyl-tRNA(Gly) + AMP + diphosphate</text>
        <dbReference type="Rhea" id="RHEA:16013"/>
        <dbReference type="Rhea" id="RHEA-COMP:9664"/>
        <dbReference type="Rhea" id="RHEA-COMP:9683"/>
        <dbReference type="ChEBI" id="CHEBI:30616"/>
        <dbReference type="ChEBI" id="CHEBI:33019"/>
        <dbReference type="ChEBI" id="CHEBI:57305"/>
        <dbReference type="ChEBI" id="CHEBI:78442"/>
        <dbReference type="ChEBI" id="CHEBI:78522"/>
        <dbReference type="ChEBI" id="CHEBI:456215"/>
        <dbReference type="EC" id="6.1.1.14"/>
    </reaction>
</comment>
<dbReference type="KEGG" id="tper:IWA51_08635"/>
<organism evidence="10 11">
    <name type="scientific">Treponema peruense</name>
    <dbReference type="NCBI Taxonomy" id="2787628"/>
    <lineage>
        <taxon>Bacteria</taxon>
        <taxon>Pseudomonadati</taxon>
        <taxon>Spirochaetota</taxon>
        <taxon>Spirochaetia</taxon>
        <taxon>Spirochaetales</taxon>
        <taxon>Treponemataceae</taxon>
        <taxon>Treponema</taxon>
    </lineage>
</organism>
<evidence type="ECO:0000256" key="8">
    <source>
        <dbReference type="HAMAP-Rule" id="MF_00253"/>
    </source>
</evidence>
<dbReference type="InterPro" id="IPR004154">
    <property type="entry name" value="Anticodon-bd"/>
</dbReference>
<dbReference type="NCBIfam" id="NF003211">
    <property type="entry name" value="PRK04173.1"/>
    <property type="match status" value="1"/>
</dbReference>
<dbReference type="EMBL" id="CP064936">
    <property type="protein sequence ID" value="QQA00337.1"/>
    <property type="molecule type" value="Genomic_DNA"/>
</dbReference>
<dbReference type="Gene3D" id="3.40.50.800">
    <property type="entry name" value="Anticodon-binding domain"/>
    <property type="match status" value="1"/>
</dbReference>
<evidence type="ECO:0000256" key="6">
    <source>
        <dbReference type="ARBA" id="ARBA00022917"/>
    </source>
</evidence>
<dbReference type="FunFam" id="3.40.50.800:FF:000002">
    <property type="entry name" value="Glycine--tRNA ligase"/>
    <property type="match status" value="1"/>
</dbReference>
<evidence type="ECO:0000259" key="9">
    <source>
        <dbReference type="PROSITE" id="PS50862"/>
    </source>
</evidence>
<name>A0A7T3RC30_9SPIR</name>
<dbReference type="PANTHER" id="PTHR10745:SF8">
    <property type="entry name" value="DNA POLYMERASE SUBUNIT GAMMA-2, MITOCHONDRIAL"/>
    <property type="match status" value="1"/>
</dbReference>
<evidence type="ECO:0000256" key="2">
    <source>
        <dbReference type="ARBA" id="ARBA00022490"/>
    </source>
</evidence>
<sequence>MEKKVDHSCTLDKIISLCKRRGFVYQSSEIYGGQAGAWDYGPLGVNLKKNIQAAWWKEMTQLHDDVVGLDASIFMHHKTWEASGHVGHFSDPMIDCTECKARFRADQLIEDFCSAHSIVPPKPVDTMSHEEMKAFIDEKGIHCPTCGKHNYTDVREFNLMFKTHLGPVATDASLIYLRPETCQGIFVDFKNIVQSNRMKIPFGVAQVGKSFRNEIIFKNFIFRTCEFEQMEMEYFCKEGTDVETFERWRKERWAFYLKYGIAESHLQWHHHDKLAHYAKDAYDVQYKFPIGFEEIEGIHNRTDFDLTQHSKFSGKDMSYIDQEDGNKSFIPYVIETSAGLNRNLLMFLCEAYEEENVGTDGKDDYRTVLHFDPRLAPVTVAVLPLMKKDGLAEKAQEIRNMLKEDFMTDYDQSGTVGKRYRRQDEIGTPYCVTVDYDTLDSASPNYETVTVRFRDSMKQERVKLSELTGFIHNAIRNYKSVVRD</sequence>
<dbReference type="HAMAP" id="MF_00253_B">
    <property type="entry name" value="Gly_tRNA_synth_B"/>
    <property type="match status" value="1"/>
</dbReference>
<feature type="binding site" evidence="8">
    <location>
        <begin position="222"/>
        <end position="227"/>
    </location>
    <ligand>
        <name>ATP</name>
        <dbReference type="ChEBI" id="CHEBI:30616"/>
    </ligand>
</feature>
<dbReference type="GO" id="GO:0015966">
    <property type="term" value="P:diadenosine tetraphosphate biosynthetic process"/>
    <property type="evidence" value="ECO:0007669"/>
    <property type="project" value="UniProtKB-ARBA"/>
</dbReference>
<dbReference type="InterPro" id="IPR033731">
    <property type="entry name" value="GlyRS-like_core"/>
</dbReference>
<dbReference type="NCBIfam" id="TIGR00389">
    <property type="entry name" value="glyS_dimeric"/>
    <property type="match status" value="1"/>
</dbReference>
<feature type="binding site" evidence="8">
    <location>
        <begin position="227"/>
        <end position="231"/>
    </location>
    <ligand>
        <name>substrate</name>
    </ligand>
</feature>
<dbReference type="InterPro" id="IPR002314">
    <property type="entry name" value="aa-tRNA-synt_IIb"/>
</dbReference>
<dbReference type="GO" id="GO:0070062">
    <property type="term" value="C:extracellular exosome"/>
    <property type="evidence" value="ECO:0007669"/>
    <property type="project" value="UniProtKB-ARBA"/>
</dbReference>
<dbReference type="GO" id="GO:0004081">
    <property type="term" value="F:bis(5'-nucleosyl)-tetraphosphatase (asymmetrical) activity"/>
    <property type="evidence" value="ECO:0007669"/>
    <property type="project" value="UniProtKB-ARBA"/>
</dbReference>
<dbReference type="InterPro" id="IPR036621">
    <property type="entry name" value="Anticodon-bd_dom_sf"/>
</dbReference>
<keyword evidence="11" id="KW-1185">Reference proteome</keyword>
<evidence type="ECO:0000313" key="10">
    <source>
        <dbReference type="EMBL" id="QQA00337.1"/>
    </source>
</evidence>
<dbReference type="PANTHER" id="PTHR10745">
    <property type="entry name" value="GLYCYL-TRNA SYNTHETASE/DNA POLYMERASE SUBUNIT GAMMA-2"/>
    <property type="match status" value="1"/>
</dbReference>
<evidence type="ECO:0000256" key="3">
    <source>
        <dbReference type="ARBA" id="ARBA00022598"/>
    </source>
</evidence>
<keyword evidence="4 8" id="KW-0547">Nucleotide-binding</keyword>
<proteinExistence type="inferred from homology"/>
<dbReference type="InterPro" id="IPR045864">
    <property type="entry name" value="aa-tRNA-synth_II/BPL/LPL"/>
</dbReference>
<protein>
    <recommendedName>
        <fullName evidence="8">Glycine--tRNA ligase</fullName>
        <ecNumber evidence="8">6.1.1.14</ecNumber>
    </recommendedName>
    <alternativeName>
        <fullName evidence="8">Glycyl-tRNA synthetase</fullName>
        <shortName evidence="8">GlyRS</shortName>
    </alternativeName>
</protein>
<dbReference type="InterPro" id="IPR022961">
    <property type="entry name" value="Gly_tRNA_ligase_bac"/>
</dbReference>